<dbReference type="GO" id="GO:0016787">
    <property type="term" value="F:hydrolase activity"/>
    <property type="evidence" value="ECO:0007669"/>
    <property type="project" value="UniProtKB-KW"/>
</dbReference>
<evidence type="ECO:0000256" key="3">
    <source>
        <dbReference type="ARBA" id="ARBA00022806"/>
    </source>
</evidence>
<keyword evidence="2" id="KW-0378">Hydrolase</keyword>
<dbReference type="PANTHER" id="PTHR47961:SF4">
    <property type="entry name" value="ACTIVATING SIGNAL COINTEGRATOR 1 COMPLEX SUBUNIT 3"/>
    <property type="match status" value="1"/>
</dbReference>
<dbReference type="Gene3D" id="1.10.3380.10">
    <property type="entry name" value="Sec63 N-terminal domain-like domain"/>
    <property type="match status" value="1"/>
</dbReference>
<dbReference type="InterPro" id="IPR027417">
    <property type="entry name" value="P-loop_NTPase"/>
</dbReference>
<evidence type="ECO:0000256" key="4">
    <source>
        <dbReference type="ARBA" id="ARBA00022840"/>
    </source>
</evidence>
<gene>
    <name evidence="6" type="ORF">L210DRAFT_3760402</name>
</gene>
<dbReference type="Gene3D" id="3.40.50.300">
    <property type="entry name" value="P-loop containing nucleotide triphosphate hydrolases"/>
    <property type="match status" value="1"/>
</dbReference>
<keyword evidence="1" id="KW-0547">Nucleotide-binding</keyword>
<dbReference type="GO" id="GO:0005634">
    <property type="term" value="C:nucleus"/>
    <property type="evidence" value="ECO:0007669"/>
    <property type="project" value="TreeGrafter"/>
</dbReference>
<comment type="caution">
    <text evidence="6">The sequence shown here is derived from an EMBL/GenBank/DDBJ whole genome shotgun (WGS) entry which is preliminary data.</text>
</comment>
<dbReference type="GO" id="GO:0003678">
    <property type="term" value="F:DNA helicase activity"/>
    <property type="evidence" value="ECO:0007669"/>
    <property type="project" value="TreeGrafter"/>
</dbReference>
<reference evidence="6" key="1">
    <citation type="submission" date="2019-10" db="EMBL/GenBank/DDBJ databases">
        <authorList>
            <consortium name="DOE Joint Genome Institute"/>
            <person name="Kuo A."/>
            <person name="Miyauchi S."/>
            <person name="Kiss E."/>
            <person name="Drula E."/>
            <person name="Kohler A."/>
            <person name="Sanchez-Garcia M."/>
            <person name="Andreopoulos B."/>
            <person name="Barry K.W."/>
            <person name="Bonito G."/>
            <person name="Buee M."/>
            <person name="Carver A."/>
            <person name="Chen C."/>
            <person name="Cichocki N."/>
            <person name="Clum A."/>
            <person name="Culley D."/>
            <person name="Crous P.W."/>
            <person name="Fauchery L."/>
            <person name="Girlanda M."/>
            <person name="Hayes R."/>
            <person name="Keri Z."/>
            <person name="LaButti K."/>
            <person name="Lipzen A."/>
            <person name="Lombard V."/>
            <person name="Magnuson J."/>
            <person name="Maillard F."/>
            <person name="Morin E."/>
            <person name="Murat C."/>
            <person name="Nolan M."/>
            <person name="Ohm R."/>
            <person name="Pangilinan J."/>
            <person name="Pereira M."/>
            <person name="Perotto S."/>
            <person name="Peter M."/>
            <person name="Riley R."/>
            <person name="Sitrit Y."/>
            <person name="Stielow B."/>
            <person name="Szollosi G."/>
            <person name="Zifcakova L."/>
            <person name="Stursova M."/>
            <person name="Spatafora J.W."/>
            <person name="Tedersoo L."/>
            <person name="Vaario L.-M."/>
            <person name="Yamada A."/>
            <person name="Yan M."/>
            <person name="Wang P."/>
            <person name="Xu J."/>
            <person name="Bruns T."/>
            <person name="Baldrian P."/>
            <person name="Vilgalys R."/>
            <person name="Henrissat B."/>
            <person name="Grigoriev I.V."/>
            <person name="Hibbett D."/>
            <person name="Nagy L.G."/>
            <person name="Martin F.M."/>
        </authorList>
    </citation>
    <scope>NUCLEOTIDE SEQUENCE</scope>
    <source>
        <strain evidence="6">BED1</strain>
    </source>
</reference>
<dbReference type="InterPro" id="IPR050474">
    <property type="entry name" value="Hel308_SKI2-like"/>
</dbReference>
<dbReference type="InterPro" id="IPR004179">
    <property type="entry name" value="Sec63-dom"/>
</dbReference>
<dbReference type="SMART" id="SM00973">
    <property type="entry name" value="Sec63"/>
    <property type="match status" value="1"/>
</dbReference>
<dbReference type="GO" id="GO:0000712">
    <property type="term" value="P:resolution of meiotic recombination intermediates"/>
    <property type="evidence" value="ECO:0007669"/>
    <property type="project" value="TreeGrafter"/>
</dbReference>
<dbReference type="Proteomes" id="UP001194468">
    <property type="component" value="Unassembled WGS sequence"/>
</dbReference>
<dbReference type="EMBL" id="WHUW01000011">
    <property type="protein sequence ID" value="KAF8441006.1"/>
    <property type="molecule type" value="Genomic_DNA"/>
</dbReference>
<reference evidence="6" key="2">
    <citation type="journal article" date="2020" name="Nat. Commun.">
        <title>Large-scale genome sequencing of mycorrhizal fungi provides insights into the early evolution of symbiotic traits.</title>
        <authorList>
            <person name="Miyauchi S."/>
            <person name="Kiss E."/>
            <person name="Kuo A."/>
            <person name="Drula E."/>
            <person name="Kohler A."/>
            <person name="Sanchez-Garcia M."/>
            <person name="Morin E."/>
            <person name="Andreopoulos B."/>
            <person name="Barry K.W."/>
            <person name="Bonito G."/>
            <person name="Buee M."/>
            <person name="Carver A."/>
            <person name="Chen C."/>
            <person name="Cichocki N."/>
            <person name="Clum A."/>
            <person name="Culley D."/>
            <person name="Crous P.W."/>
            <person name="Fauchery L."/>
            <person name="Girlanda M."/>
            <person name="Hayes R.D."/>
            <person name="Keri Z."/>
            <person name="LaButti K."/>
            <person name="Lipzen A."/>
            <person name="Lombard V."/>
            <person name="Magnuson J."/>
            <person name="Maillard F."/>
            <person name="Murat C."/>
            <person name="Nolan M."/>
            <person name="Ohm R.A."/>
            <person name="Pangilinan J."/>
            <person name="Pereira M.F."/>
            <person name="Perotto S."/>
            <person name="Peter M."/>
            <person name="Pfister S."/>
            <person name="Riley R."/>
            <person name="Sitrit Y."/>
            <person name="Stielow J.B."/>
            <person name="Szollosi G."/>
            <person name="Zifcakova L."/>
            <person name="Stursova M."/>
            <person name="Spatafora J.W."/>
            <person name="Tedersoo L."/>
            <person name="Vaario L.M."/>
            <person name="Yamada A."/>
            <person name="Yan M."/>
            <person name="Wang P."/>
            <person name="Xu J."/>
            <person name="Bruns T."/>
            <person name="Baldrian P."/>
            <person name="Vilgalys R."/>
            <person name="Dunand C."/>
            <person name="Henrissat B."/>
            <person name="Grigoriev I.V."/>
            <person name="Hibbett D."/>
            <person name="Nagy L.G."/>
            <person name="Martin F.M."/>
        </authorList>
    </citation>
    <scope>NUCLEOTIDE SEQUENCE</scope>
    <source>
        <strain evidence="6">BED1</strain>
    </source>
</reference>
<keyword evidence="3" id="KW-0347">Helicase</keyword>
<feature type="domain" description="SEC63" evidence="5">
    <location>
        <begin position="2"/>
        <end position="271"/>
    </location>
</feature>
<dbReference type="Pfam" id="PF02889">
    <property type="entry name" value="Sec63"/>
    <property type="match status" value="1"/>
</dbReference>
<protein>
    <submittedName>
        <fullName evidence="6">Sec63 Brl domain-containing protein</fullName>
    </submittedName>
</protein>
<evidence type="ECO:0000256" key="2">
    <source>
        <dbReference type="ARBA" id="ARBA00022801"/>
    </source>
</evidence>
<name>A0AAD4BW78_BOLED</name>
<evidence type="ECO:0000256" key="1">
    <source>
        <dbReference type="ARBA" id="ARBA00022741"/>
    </source>
</evidence>
<keyword evidence="4" id="KW-0067">ATP-binding</keyword>
<dbReference type="PANTHER" id="PTHR47961">
    <property type="entry name" value="DNA POLYMERASE THETA, PUTATIVE (AFU_ORTHOLOGUE AFUA_1G05260)-RELATED"/>
    <property type="match status" value="1"/>
</dbReference>
<accession>A0AAD4BW78</accession>
<evidence type="ECO:0000313" key="6">
    <source>
        <dbReference type="EMBL" id="KAF8441006.1"/>
    </source>
</evidence>
<dbReference type="SUPFAM" id="SSF158702">
    <property type="entry name" value="Sec63 N-terminal domain-like"/>
    <property type="match status" value="1"/>
</dbReference>
<dbReference type="AlphaFoldDB" id="A0AAD4BW78"/>
<keyword evidence="7" id="KW-1185">Reference proteome</keyword>
<dbReference type="SUPFAM" id="SSF52540">
    <property type="entry name" value="P-loop containing nucleoside triphosphate hydrolases"/>
    <property type="match status" value="1"/>
</dbReference>
<organism evidence="6 7">
    <name type="scientific">Boletus edulis BED1</name>
    <dbReference type="NCBI Taxonomy" id="1328754"/>
    <lineage>
        <taxon>Eukaryota</taxon>
        <taxon>Fungi</taxon>
        <taxon>Dikarya</taxon>
        <taxon>Basidiomycota</taxon>
        <taxon>Agaricomycotina</taxon>
        <taxon>Agaricomycetes</taxon>
        <taxon>Agaricomycetidae</taxon>
        <taxon>Boletales</taxon>
        <taxon>Boletineae</taxon>
        <taxon>Boletaceae</taxon>
        <taxon>Boletoideae</taxon>
        <taxon>Boletus</taxon>
    </lineage>
</organism>
<dbReference type="GO" id="GO:0005524">
    <property type="term" value="F:ATP binding"/>
    <property type="evidence" value="ECO:0007669"/>
    <property type="project" value="UniProtKB-KW"/>
</dbReference>
<evidence type="ECO:0000259" key="5">
    <source>
        <dbReference type="SMART" id="SM00973"/>
    </source>
</evidence>
<evidence type="ECO:0000313" key="7">
    <source>
        <dbReference type="Proteomes" id="UP001194468"/>
    </source>
</evidence>
<proteinExistence type="predicted"/>
<sequence length="272" mass="30656">MSTLELFRVFALSNEFELLPVSILQKSCQIDLQEYLKVRQEEKLELAKLLERVPIPVKESIDEPAAKINVPLQAYISQLKLEGFALVADMVFVQQSAGPILRAMFEICLKRGWAMPARVCLALCKMVERRIFRVYLGKYSGRLRANNLCVYLGSLSRSEMLIQVFVYSSHEIVGNFTSRLTSAFGVKVGELTGDSQMTKQQISETQIIVTTPEKWDLSLARVQTPAIPISPRYWKASPISPAPIAYLPVPEHAVDHIRKLLASLHFNPVIVV</sequence>